<gene>
    <name evidence="1" type="ORF">IPJ48_10850</name>
</gene>
<proteinExistence type="predicted"/>
<protein>
    <submittedName>
        <fullName evidence="1">Uncharacterized protein</fullName>
    </submittedName>
</protein>
<organism evidence="1 2">
    <name type="scientific">Candidatus Propionivibrio dominans</name>
    <dbReference type="NCBI Taxonomy" id="2954373"/>
    <lineage>
        <taxon>Bacteria</taxon>
        <taxon>Pseudomonadati</taxon>
        <taxon>Pseudomonadota</taxon>
        <taxon>Betaproteobacteria</taxon>
        <taxon>Rhodocyclales</taxon>
        <taxon>Rhodocyclaceae</taxon>
        <taxon>Propionivibrio</taxon>
    </lineage>
</organism>
<accession>A0A9D7FBU5</accession>
<dbReference type="AlphaFoldDB" id="A0A9D7FBU5"/>
<sequence length="50" mass="5680">MPARVGYDPLVQHIIQLMGMLAREVLLSPGADQVIVLMRRVQINEMLFIC</sequence>
<evidence type="ECO:0000313" key="2">
    <source>
        <dbReference type="Proteomes" id="UP000886602"/>
    </source>
</evidence>
<reference evidence="1" key="1">
    <citation type="submission" date="2020-10" db="EMBL/GenBank/DDBJ databases">
        <title>Connecting structure to function with the recovery of over 1000 high-quality activated sludge metagenome-assembled genomes encoding full-length rRNA genes using long-read sequencing.</title>
        <authorList>
            <person name="Singleton C.M."/>
            <person name="Petriglieri F."/>
            <person name="Kristensen J.M."/>
            <person name="Kirkegaard R.H."/>
            <person name="Michaelsen T.Y."/>
            <person name="Andersen M.H."/>
            <person name="Karst S.M."/>
            <person name="Dueholm M.S."/>
            <person name="Nielsen P.H."/>
            <person name="Albertsen M."/>
        </authorList>
    </citation>
    <scope>NUCLEOTIDE SEQUENCE</scope>
    <source>
        <strain evidence="1">EsbW_18-Q3-R4-48_MAXAC.044</strain>
    </source>
</reference>
<dbReference type="EMBL" id="JADJNC010000015">
    <property type="protein sequence ID" value="MBK7423548.1"/>
    <property type="molecule type" value="Genomic_DNA"/>
</dbReference>
<comment type="caution">
    <text evidence="1">The sequence shown here is derived from an EMBL/GenBank/DDBJ whole genome shotgun (WGS) entry which is preliminary data.</text>
</comment>
<dbReference type="Proteomes" id="UP000886602">
    <property type="component" value="Unassembled WGS sequence"/>
</dbReference>
<name>A0A9D7FBU5_9RHOO</name>
<evidence type="ECO:0000313" key="1">
    <source>
        <dbReference type="EMBL" id="MBK7423548.1"/>
    </source>
</evidence>